<feature type="transmembrane region" description="Helical" evidence="1">
    <location>
        <begin position="35"/>
        <end position="52"/>
    </location>
</feature>
<proteinExistence type="predicted"/>
<accession>A0ABV9A280</accession>
<keyword evidence="1" id="KW-0812">Transmembrane</keyword>
<gene>
    <name evidence="2" type="ORF">ACFPA8_07825</name>
</gene>
<keyword evidence="1" id="KW-1133">Transmembrane helix</keyword>
<evidence type="ECO:0008006" key="4">
    <source>
        <dbReference type="Google" id="ProtNLM"/>
    </source>
</evidence>
<protein>
    <recommendedName>
        <fullName evidence="4">Secreted protein</fullName>
    </recommendedName>
</protein>
<comment type="caution">
    <text evidence="2">The sequence shown here is derived from an EMBL/GenBank/DDBJ whole genome shotgun (WGS) entry which is preliminary data.</text>
</comment>
<evidence type="ECO:0000313" key="3">
    <source>
        <dbReference type="Proteomes" id="UP001595997"/>
    </source>
</evidence>
<reference evidence="3" key="1">
    <citation type="journal article" date="2019" name="Int. J. Syst. Evol. Microbiol.">
        <title>The Global Catalogue of Microorganisms (GCM) 10K type strain sequencing project: providing services to taxonomists for standard genome sequencing and annotation.</title>
        <authorList>
            <consortium name="The Broad Institute Genomics Platform"/>
            <consortium name="The Broad Institute Genome Sequencing Center for Infectious Disease"/>
            <person name="Wu L."/>
            <person name="Ma J."/>
        </authorList>
    </citation>
    <scope>NUCLEOTIDE SEQUENCE [LARGE SCALE GENOMIC DNA]</scope>
    <source>
        <strain evidence="3">CGMCC 4.7357</strain>
    </source>
</reference>
<sequence>MVRKLIGAALLSVPVALLATLAVLADQVPEALAGAGIAAACAGTLIAGMRLLDER</sequence>
<name>A0ABV9A280_9ACTN</name>
<keyword evidence="3" id="KW-1185">Reference proteome</keyword>
<evidence type="ECO:0000256" key="1">
    <source>
        <dbReference type="SAM" id="Phobius"/>
    </source>
</evidence>
<dbReference type="EMBL" id="JBHSFH010000004">
    <property type="protein sequence ID" value="MFC4494039.1"/>
    <property type="molecule type" value="Genomic_DNA"/>
</dbReference>
<evidence type="ECO:0000313" key="2">
    <source>
        <dbReference type="EMBL" id="MFC4494039.1"/>
    </source>
</evidence>
<organism evidence="2 3">
    <name type="scientific">Streptomyces ovatisporus</name>
    <dbReference type="NCBI Taxonomy" id="1128682"/>
    <lineage>
        <taxon>Bacteria</taxon>
        <taxon>Bacillati</taxon>
        <taxon>Actinomycetota</taxon>
        <taxon>Actinomycetes</taxon>
        <taxon>Kitasatosporales</taxon>
        <taxon>Streptomycetaceae</taxon>
        <taxon>Streptomyces</taxon>
    </lineage>
</organism>
<dbReference type="RefSeq" id="WP_386444270.1">
    <property type="nucleotide sequence ID" value="NZ_JBHSFH010000004.1"/>
</dbReference>
<keyword evidence="1" id="KW-0472">Membrane</keyword>
<dbReference type="Proteomes" id="UP001595997">
    <property type="component" value="Unassembled WGS sequence"/>
</dbReference>